<dbReference type="InterPro" id="IPR041018">
    <property type="entry name" value="ADPRTs_Tse2"/>
</dbReference>
<dbReference type="EMBL" id="BQKY01000001">
    <property type="protein sequence ID" value="GJN87387.1"/>
    <property type="molecule type" value="Genomic_DNA"/>
</dbReference>
<reference evidence="2 3" key="1">
    <citation type="submission" date="2021-12" db="EMBL/GenBank/DDBJ databases">
        <title>High titer production of polyol ester of fatty acids by Rhodotorula paludigena BS15 towards product separation-free biomass refinery.</title>
        <authorList>
            <person name="Mano J."/>
            <person name="Ono H."/>
            <person name="Tanaka T."/>
            <person name="Naito K."/>
            <person name="Sushida H."/>
            <person name="Ike M."/>
            <person name="Tokuyasu K."/>
            <person name="Kitaoka M."/>
        </authorList>
    </citation>
    <scope>NUCLEOTIDE SEQUENCE [LARGE SCALE GENOMIC DNA]</scope>
    <source>
        <strain evidence="2 3">BS15</strain>
    </source>
</reference>
<keyword evidence="3" id="KW-1185">Reference proteome</keyword>
<dbReference type="Proteomes" id="UP001342314">
    <property type="component" value="Unassembled WGS sequence"/>
</dbReference>
<evidence type="ECO:0000313" key="3">
    <source>
        <dbReference type="Proteomes" id="UP001342314"/>
    </source>
</evidence>
<feature type="domain" description="Tse2 ADP-ribosyltransferase toxin" evidence="1">
    <location>
        <begin position="11"/>
        <end position="140"/>
    </location>
</feature>
<dbReference type="AlphaFoldDB" id="A0AAV5GDH5"/>
<proteinExistence type="predicted"/>
<evidence type="ECO:0000313" key="2">
    <source>
        <dbReference type="EMBL" id="GJN87387.1"/>
    </source>
</evidence>
<evidence type="ECO:0000259" key="1">
    <source>
        <dbReference type="Pfam" id="PF18648"/>
    </source>
</evidence>
<organism evidence="2 3">
    <name type="scientific">Rhodotorula paludigena</name>
    <dbReference type="NCBI Taxonomy" id="86838"/>
    <lineage>
        <taxon>Eukaryota</taxon>
        <taxon>Fungi</taxon>
        <taxon>Dikarya</taxon>
        <taxon>Basidiomycota</taxon>
        <taxon>Pucciniomycotina</taxon>
        <taxon>Microbotryomycetes</taxon>
        <taxon>Sporidiobolales</taxon>
        <taxon>Sporidiobolaceae</taxon>
        <taxon>Rhodotorula</taxon>
    </lineage>
</organism>
<comment type="caution">
    <text evidence="2">The sequence shown here is derived from an EMBL/GenBank/DDBJ whole genome shotgun (WGS) entry which is preliminary data.</text>
</comment>
<protein>
    <recommendedName>
        <fullName evidence="1">Tse2 ADP-ribosyltransferase toxin domain-containing protein</fullName>
    </recommendedName>
</protein>
<gene>
    <name evidence="2" type="ORF">Rhopal_000336-T1</name>
</gene>
<name>A0AAV5GDH5_9BASI</name>
<dbReference type="Pfam" id="PF18648">
    <property type="entry name" value="ADPRTs_Tse2"/>
    <property type="match status" value="1"/>
</dbReference>
<accession>A0AAV5GDH5</accession>
<sequence length="146" mass="16809">MLGKHTVFPFEIFRVNAGHKVNLRDHDEQAAKGRSSYDLYKNADGLVEPIEGSMFEKPNGCSMRPDGPMAQEIIRNFPGRNTVVWRVPEGTPIPPSLVLYHEHSDHYSLQTTEPVKLPELNRRITAFLDRNGEKMTKEEWADRYPF</sequence>